<feature type="region of interest" description="Disordered" evidence="6">
    <location>
        <begin position="1"/>
        <end position="28"/>
    </location>
</feature>
<evidence type="ECO:0000256" key="3">
    <source>
        <dbReference type="ARBA" id="ARBA00022964"/>
    </source>
</evidence>
<dbReference type="PANTHER" id="PTHR10869">
    <property type="entry name" value="PROLYL 4-HYDROXYLASE ALPHA SUBUNIT"/>
    <property type="match status" value="1"/>
</dbReference>
<dbReference type="FunFam" id="2.60.120.620:FF:000021">
    <property type="entry name" value="WGS project CABT00000000 data, contig 2.8"/>
    <property type="match status" value="1"/>
</dbReference>
<reference evidence="8" key="1">
    <citation type="submission" date="2021-12" db="EMBL/GenBank/DDBJ databases">
        <title>Convergent genome expansion in fungi linked to evolution of root-endophyte symbiosis.</title>
        <authorList>
            <consortium name="DOE Joint Genome Institute"/>
            <person name="Ke Y.-H."/>
            <person name="Bonito G."/>
            <person name="Liao H.-L."/>
            <person name="Looney B."/>
            <person name="Rojas-Flechas A."/>
            <person name="Nash J."/>
            <person name="Hameed K."/>
            <person name="Schadt C."/>
            <person name="Martin F."/>
            <person name="Crous P.W."/>
            <person name="Miettinen O."/>
            <person name="Magnuson J.K."/>
            <person name="Labbe J."/>
            <person name="Jacobson D."/>
            <person name="Doktycz M.J."/>
            <person name="Veneault-Fourrey C."/>
            <person name="Kuo A."/>
            <person name="Mondo S."/>
            <person name="Calhoun S."/>
            <person name="Riley R."/>
            <person name="Ohm R."/>
            <person name="LaButti K."/>
            <person name="Andreopoulos B."/>
            <person name="Pangilinan J."/>
            <person name="Nolan M."/>
            <person name="Tritt A."/>
            <person name="Clum A."/>
            <person name="Lipzen A."/>
            <person name="Daum C."/>
            <person name="Barry K."/>
            <person name="Grigoriev I.V."/>
            <person name="Vilgalys R."/>
        </authorList>
    </citation>
    <scope>NUCLEOTIDE SEQUENCE</scope>
    <source>
        <strain evidence="8">PMI_201</strain>
    </source>
</reference>
<dbReference type="GeneID" id="70246330"/>
<dbReference type="Proteomes" id="UP001201262">
    <property type="component" value="Unassembled WGS sequence"/>
</dbReference>
<dbReference type="EMBL" id="JAJTJA010000006">
    <property type="protein sequence ID" value="KAH8697084.1"/>
    <property type="molecule type" value="Genomic_DNA"/>
</dbReference>
<dbReference type="GO" id="GO:0005506">
    <property type="term" value="F:iron ion binding"/>
    <property type="evidence" value="ECO:0007669"/>
    <property type="project" value="InterPro"/>
</dbReference>
<evidence type="ECO:0000256" key="2">
    <source>
        <dbReference type="ARBA" id="ARBA00022723"/>
    </source>
</evidence>
<evidence type="ECO:0000313" key="8">
    <source>
        <dbReference type="EMBL" id="KAH8697084.1"/>
    </source>
</evidence>
<name>A0AAD4KQ84_9EURO</name>
<evidence type="ECO:0000259" key="7">
    <source>
        <dbReference type="PROSITE" id="PS51471"/>
    </source>
</evidence>
<comment type="caution">
    <text evidence="8">The sequence shown here is derived from an EMBL/GenBank/DDBJ whole genome shotgun (WGS) entry which is preliminary data.</text>
</comment>
<evidence type="ECO:0000256" key="5">
    <source>
        <dbReference type="ARBA" id="ARBA00023004"/>
    </source>
</evidence>
<dbReference type="PROSITE" id="PS51471">
    <property type="entry name" value="FE2OG_OXY"/>
    <property type="match status" value="1"/>
</dbReference>
<keyword evidence="5" id="KW-0408">Iron</keyword>
<dbReference type="InterPro" id="IPR006620">
    <property type="entry name" value="Pro_4_hyd_alph"/>
</dbReference>
<keyword evidence="3" id="KW-0223">Dioxygenase</keyword>
<dbReference type="AlphaFoldDB" id="A0AAD4KQ84"/>
<sequence length="256" mass="29015">MPPTKSKKKDIPSQQHKQTQLTNRSPNWPALRPLVPASDLYIEPILDDQIYIIRNFFTANLCKSFVSFLSSSISLTTTPLKPKSKDEAVRVNDRYQVDDAGFAELLWSGTALKEVVNELRGINEEEDLNEEEIQDRHARTWGGTPLGLNSNIRIYRYTPGQFFAQHYDESNAVQFYNTATSKSLAAHTTWTLLIYLTTTDGGETVFYPEDGSAPIPVDPEVGMALLHRHGEHCLLHEGREVRSGEKWVLRSDLVVR</sequence>
<keyword evidence="4" id="KW-0560">Oxidoreductase</keyword>
<dbReference type="InterPro" id="IPR044862">
    <property type="entry name" value="Pro_4_hyd_alph_FE2OG_OXY"/>
</dbReference>
<evidence type="ECO:0000313" key="9">
    <source>
        <dbReference type="Proteomes" id="UP001201262"/>
    </source>
</evidence>
<dbReference type="InterPro" id="IPR005123">
    <property type="entry name" value="Oxoglu/Fe-dep_dioxygenase_dom"/>
</dbReference>
<dbReference type="Pfam" id="PF13640">
    <property type="entry name" value="2OG-FeII_Oxy_3"/>
    <property type="match status" value="1"/>
</dbReference>
<dbReference type="RefSeq" id="XP_046071785.1">
    <property type="nucleotide sequence ID" value="XM_046216043.1"/>
</dbReference>
<organism evidence="8 9">
    <name type="scientific">Talaromyces proteolyticus</name>
    <dbReference type="NCBI Taxonomy" id="1131652"/>
    <lineage>
        <taxon>Eukaryota</taxon>
        <taxon>Fungi</taxon>
        <taxon>Dikarya</taxon>
        <taxon>Ascomycota</taxon>
        <taxon>Pezizomycotina</taxon>
        <taxon>Eurotiomycetes</taxon>
        <taxon>Eurotiomycetidae</taxon>
        <taxon>Eurotiales</taxon>
        <taxon>Trichocomaceae</taxon>
        <taxon>Talaromyces</taxon>
        <taxon>Talaromyces sect. Bacilispori</taxon>
    </lineage>
</organism>
<dbReference type="GO" id="GO:0005783">
    <property type="term" value="C:endoplasmic reticulum"/>
    <property type="evidence" value="ECO:0007669"/>
    <property type="project" value="TreeGrafter"/>
</dbReference>
<dbReference type="Gene3D" id="2.60.120.620">
    <property type="entry name" value="q2cbj1_9rhob like domain"/>
    <property type="match status" value="1"/>
</dbReference>
<evidence type="ECO:0000256" key="4">
    <source>
        <dbReference type="ARBA" id="ARBA00023002"/>
    </source>
</evidence>
<dbReference type="SMART" id="SM00702">
    <property type="entry name" value="P4Hc"/>
    <property type="match status" value="1"/>
</dbReference>
<accession>A0AAD4KQ84</accession>
<protein>
    <recommendedName>
        <fullName evidence="7">Fe2OG dioxygenase domain-containing protein</fullName>
    </recommendedName>
</protein>
<evidence type="ECO:0000256" key="1">
    <source>
        <dbReference type="ARBA" id="ARBA00001961"/>
    </source>
</evidence>
<dbReference type="PANTHER" id="PTHR10869:SF236">
    <property type="entry name" value="PROLYL 4-HYDROXYLASE ALPHA SUBUNIT DOMAIN-CONTAINING PROTEIN"/>
    <property type="match status" value="1"/>
</dbReference>
<comment type="cofactor">
    <cofactor evidence="1">
        <name>L-ascorbate</name>
        <dbReference type="ChEBI" id="CHEBI:38290"/>
    </cofactor>
</comment>
<keyword evidence="2" id="KW-0479">Metal-binding</keyword>
<keyword evidence="9" id="KW-1185">Reference proteome</keyword>
<gene>
    <name evidence="8" type="ORF">BGW36DRAFT_377908</name>
</gene>
<dbReference type="GO" id="GO:0004656">
    <property type="term" value="F:procollagen-proline 4-dioxygenase activity"/>
    <property type="evidence" value="ECO:0007669"/>
    <property type="project" value="TreeGrafter"/>
</dbReference>
<dbReference type="InterPro" id="IPR045054">
    <property type="entry name" value="P4HA-like"/>
</dbReference>
<feature type="domain" description="Fe2OG dioxygenase" evidence="7">
    <location>
        <begin position="147"/>
        <end position="256"/>
    </location>
</feature>
<evidence type="ECO:0000256" key="6">
    <source>
        <dbReference type="SAM" id="MobiDB-lite"/>
    </source>
</evidence>
<feature type="compositionally biased region" description="Polar residues" evidence="6">
    <location>
        <begin position="12"/>
        <end position="26"/>
    </location>
</feature>
<dbReference type="GO" id="GO:0031418">
    <property type="term" value="F:L-ascorbic acid binding"/>
    <property type="evidence" value="ECO:0007669"/>
    <property type="project" value="InterPro"/>
</dbReference>
<proteinExistence type="predicted"/>